<name>A0A418APH5_9STRA</name>
<keyword evidence="2" id="KW-0028">Amino-acid biosynthesis</keyword>
<dbReference type="Gene3D" id="3.60.70.12">
    <property type="entry name" value="L-amino peptidase D-ALA esterase/amidase"/>
    <property type="match status" value="1"/>
</dbReference>
<keyword evidence="4" id="KW-0068">Autocatalytic cleavage</keyword>
<dbReference type="GO" id="GO:0006526">
    <property type="term" value="P:L-arginine biosynthetic process"/>
    <property type="evidence" value="ECO:0007669"/>
    <property type="project" value="UniProtKB-KW"/>
</dbReference>
<keyword evidence="8" id="KW-1185">Reference proteome</keyword>
<gene>
    <name evidence="7" type="ORF">DYB32_007340</name>
</gene>
<evidence type="ECO:0000256" key="4">
    <source>
        <dbReference type="ARBA" id="ARBA00022813"/>
    </source>
</evidence>
<dbReference type="PANTHER" id="PTHR23100:SF0">
    <property type="entry name" value="ARGININE BIOSYNTHESIS BIFUNCTIONAL PROTEIN ARGJ, MITOCHONDRIAL"/>
    <property type="match status" value="1"/>
</dbReference>
<dbReference type="EMBL" id="QUSY01000925">
    <property type="protein sequence ID" value="RHY26726.1"/>
    <property type="molecule type" value="Genomic_DNA"/>
</dbReference>
<evidence type="ECO:0000256" key="1">
    <source>
        <dbReference type="ARBA" id="ARBA00006774"/>
    </source>
</evidence>
<evidence type="ECO:0000313" key="8">
    <source>
        <dbReference type="Proteomes" id="UP000285060"/>
    </source>
</evidence>
<comment type="caution">
    <text evidence="7">The sequence shown here is derived from an EMBL/GenBank/DDBJ whole genome shotgun (WGS) entry which is preliminary data.</text>
</comment>
<evidence type="ECO:0000313" key="7">
    <source>
        <dbReference type="EMBL" id="RHY26726.1"/>
    </source>
</evidence>
<dbReference type="GO" id="GO:0004042">
    <property type="term" value="F:L-glutamate N-acetyltransferase activity"/>
    <property type="evidence" value="ECO:0007669"/>
    <property type="project" value="TreeGrafter"/>
</dbReference>
<dbReference type="Gene3D" id="3.10.20.340">
    <property type="entry name" value="ArgJ beta chain, C-terminal domain"/>
    <property type="match status" value="1"/>
</dbReference>
<evidence type="ECO:0000256" key="6">
    <source>
        <dbReference type="ARBA" id="ARBA00023315"/>
    </source>
</evidence>
<evidence type="ECO:0000256" key="3">
    <source>
        <dbReference type="ARBA" id="ARBA00022679"/>
    </source>
</evidence>
<accession>A0A418APH5</accession>
<keyword evidence="2" id="KW-0055">Arginine biosynthesis</keyword>
<reference evidence="7 8" key="1">
    <citation type="submission" date="2018-08" db="EMBL/GenBank/DDBJ databases">
        <title>Aphanomyces genome sequencing and annotation.</title>
        <authorList>
            <person name="Minardi D."/>
            <person name="Oidtmann B."/>
            <person name="Van Der Giezen M."/>
            <person name="Studholme D.J."/>
        </authorList>
    </citation>
    <scope>NUCLEOTIDE SEQUENCE [LARGE SCALE GENOMIC DNA]</scope>
    <source>
        <strain evidence="7 8">NJM0002</strain>
    </source>
</reference>
<dbReference type="PANTHER" id="PTHR23100">
    <property type="entry name" value="ARGININE BIOSYNTHESIS BIFUNCTIONAL PROTEIN ARGJ"/>
    <property type="match status" value="1"/>
</dbReference>
<evidence type="ECO:0000256" key="2">
    <source>
        <dbReference type="ARBA" id="ARBA00022571"/>
    </source>
</evidence>
<dbReference type="Proteomes" id="UP000285060">
    <property type="component" value="Unassembled WGS sequence"/>
</dbReference>
<dbReference type="SUPFAM" id="SSF56266">
    <property type="entry name" value="DmpA/ArgJ-like"/>
    <property type="match status" value="2"/>
</dbReference>
<keyword evidence="5" id="KW-0511">Multifunctional enzyme</keyword>
<comment type="similarity">
    <text evidence="1">Belongs to the ArgJ family.</text>
</comment>
<feature type="non-terminal residue" evidence="7">
    <location>
        <position position="1"/>
    </location>
</feature>
<organism evidence="7 8">
    <name type="scientific">Aphanomyces invadans</name>
    <dbReference type="NCBI Taxonomy" id="157072"/>
    <lineage>
        <taxon>Eukaryota</taxon>
        <taxon>Sar</taxon>
        <taxon>Stramenopiles</taxon>
        <taxon>Oomycota</taxon>
        <taxon>Saprolegniomycetes</taxon>
        <taxon>Saprolegniales</taxon>
        <taxon>Verrucalvaceae</taxon>
        <taxon>Aphanomyces</taxon>
    </lineage>
</organism>
<sequence length="486" mass="52561">EYYNYLNEHHSRLPWGFSVGTTTFKFVPQEAPHLPAQMTLTLIKPHKPTPLFGAVFTQNACPGAPIKVGRKRLAEDTLGAIIVNNKISNVCANGGGVSDAQEVCDAVAQHLDLRGSQVLPSSTGVIGWRLPVEPILHALPNLVESLQDTSILPAAAGIMTTGKGSTSLVCSPRPPWIDLYPKIRSVDVCGGRIVGIAKGAGMVEPNMATMLSYILTDLAVPRDLLRRLLADVVDKTYNSMSVDTDESTSDTLAIVSSGEIPFDVEHLDVFRAGLYDVCAGLCEDIVRNGEGAHHVMQVVVKGAMNEVQAKGIGKSIVNSPLLKCAVAGNDPNVGRLVMAVHELHGEANIPLTRGAGELGRQVHGQALQGGERRGKHDDQHGRAAHLRVWRVYAQRVRSAVAARWSVVHRRHGDVCRDVEKELVQHMKRAQLTESTRGGVDHTSRDYPPHDHMVEIEVDVGLGSASAKVLGIDLTHEYVAINADYRS</sequence>
<dbReference type="VEuPathDB" id="FungiDB:H310_12800"/>
<dbReference type="HAMAP" id="MF_01106">
    <property type="entry name" value="ArgJ"/>
    <property type="match status" value="1"/>
</dbReference>
<proteinExistence type="inferred from homology"/>
<evidence type="ECO:0000256" key="5">
    <source>
        <dbReference type="ARBA" id="ARBA00023268"/>
    </source>
</evidence>
<dbReference type="GO" id="GO:0006592">
    <property type="term" value="P:ornithine biosynthetic process"/>
    <property type="evidence" value="ECO:0007669"/>
    <property type="project" value="TreeGrafter"/>
</dbReference>
<dbReference type="GO" id="GO:0004358">
    <property type="term" value="F:L-glutamate N-acetyltransferase activity, acting on acetyl-L-ornithine as donor"/>
    <property type="evidence" value="ECO:0007669"/>
    <property type="project" value="InterPro"/>
</dbReference>
<dbReference type="AlphaFoldDB" id="A0A418APH5"/>
<dbReference type="InterPro" id="IPR002813">
    <property type="entry name" value="Arg_biosynth_ArgJ"/>
</dbReference>
<dbReference type="InterPro" id="IPR042195">
    <property type="entry name" value="ArgJ_beta_C"/>
</dbReference>
<keyword evidence="6" id="KW-0012">Acyltransferase</keyword>
<dbReference type="InterPro" id="IPR016117">
    <property type="entry name" value="ArgJ-like_dom_sf"/>
</dbReference>
<dbReference type="Pfam" id="PF01960">
    <property type="entry name" value="ArgJ"/>
    <property type="match status" value="2"/>
</dbReference>
<keyword evidence="3" id="KW-0808">Transferase</keyword>
<protein>
    <submittedName>
        <fullName evidence="7">Uncharacterized protein</fullName>
    </submittedName>
</protein>